<proteinExistence type="predicted"/>
<accession>A0A5M9JNM2</accession>
<comment type="caution">
    <text evidence="2">The sequence shown here is derived from an EMBL/GenBank/DDBJ whole genome shotgun (WGS) entry which is preliminary data.</text>
</comment>
<evidence type="ECO:0008006" key="4">
    <source>
        <dbReference type="Google" id="ProtNLM"/>
    </source>
</evidence>
<keyword evidence="1" id="KW-0732">Signal</keyword>
<reference evidence="2 3" key="1">
    <citation type="submission" date="2019-06" db="EMBL/GenBank/DDBJ databases">
        <title>Genome Sequence of the Brown Rot Fungal Pathogen Monilinia fructicola.</title>
        <authorList>
            <person name="De Miccolis Angelini R.M."/>
            <person name="Landi L."/>
            <person name="Abate D."/>
            <person name="Pollastro S."/>
            <person name="Romanazzi G."/>
            <person name="Faretra F."/>
        </authorList>
    </citation>
    <scope>NUCLEOTIDE SEQUENCE [LARGE SCALE GENOMIC DNA]</scope>
    <source>
        <strain evidence="2 3">Mfrc123</strain>
    </source>
</reference>
<evidence type="ECO:0000256" key="1">
    <source>
        <dbReference type="SAM" id="SignalP"/>
    </source>
</evidence>
<organism evidence="2 3">
    <name type="scientific">Monilinia fructicola</name>
    <name type="common">Brown rot fungus</name>
    <name type="synonym">Ciboria fructicola</name>
    <dbReference type="NCBI Taxonomy" id="38448"/>
    <lineage>
        <taxon>Eukaryota</taxon>
        <taxon>Fungi</taxon>
        <taxon>Dikarya</taxon>
        <taxon>Ascomycota</taxon>
        <taxon>Pezizomycotina</taxon>
        <taxon>Leotiomycetes</taxon>
        <taxon>Helotiales</taxon>
        <taxon>Sclerotiniaceae</taxon>
        <taxon>Monilinia</taxon>
    </lineage>
</organism>
<feature type="chain" id="PRO_5024437023" description="Secreted protein" evidence="1">
    <location>
        <begin position="24"/>
        <end position="138"/>
    </location>
</feature>
<evidence type="ECO:0000313" key="2">
    <source>
        <dbReference type="EMBL" id="KAA8568615.1"/>
    </source>
</evidence>
<gene>
    <name evidence="2" type="ORF">EYC84_007629</name>
</gene>
<dbReference type="EMBL" id="VICG01000009">
    <property type="protein sequence ID" value="KAA8568615.1"/>
    <property type="molecule type" value="Genomic_DNA"/>
</dbReference>
<sequence length="138" mass="15947">MMLWKNWAVFCFYLWGIINPRIAQRKIHHTLSATDCSLNSQRIRVTCTKPMLIHKLYLMDFIIILHNATSISTTPNAMDSFLIHALGFSFCYELHASRSNTHQSSLLHQTLSRRSISQYQETVKTTQSIHPAAQNDIK</sequence>
<dbReference type="Proteomes" id="UP000322873">
    <property type="component" value="Unassembled WGS sequence"/>
</dbReference>
<feature type="signal peptide" evidence="1">
    <location>
        <begin position="1"/>
        <end position="23"/>
    </location>
</feature>
<evidence type="ECO:0000313" key="3">
    <source>
        <dbReference type="Proteomes" id="UP000322873"/>
    </source>
</evidence>
<dbReference type="AlphaFoldDB" id="A0A5M9JNM2"/>
<keyword evidence="3" id="KW-1185">Reference proteome</keyword>
<name>A0A5M9JNM2_MONFR</name>
<protein>
    <recommendedName>
        <fullName evidence="4">Secreted protein</fullName>
    </recommendedName>
</protein>